<feature type="region of interest" description="Disordered" evidence="3">
    <location>
        <begin position="306"/>
        <end position="327"/>
    </location>
</feature>
<dbReference type="Gene3D" id="2.40.128.330">
    <property type="match status" value="1"/>
</dbReference>
<protein>
    <recommendedName>
        <fullName evidence="2">Magnesium transporter</fullName>
    </recommendedName>
</protein>
<feature type="compositionally biased region" description="Low complexity" evidence="3">
    <location>
        <begin position="454"/>
        <end position="466"/>
    </location>
</feature>
<dbReference type="PANTHER" id="PTHR13890">
    <property type="entry name" value="RNA SPLICING PROTEIN MRS2, MITOCHONDRIAL"/>
    <property type="match status" value="1"/>
</dbReference>
<keyword evidence="2" id="KW-0406">Ion transport</keyword>
<comment type="caution">
    <text evidence="4">The sequence shown here is derived from an EMBL/GenBank/DDBJ whole genome shotgun (WGS) entry which is preliminary data.</text>
</comment>
<comment type="function">
    <text evidence="2">Magnesium transporter that may mediate the influx of magnesium.</text>
</comment>
<evidence type="ECO:0000256" key="2">
    <source>
        <dbReference type="RuleBase" id="RU366041"/>
    </source>
</evidence>
<dbReference type="Gene3D" id="1.20.58.340">
    <property type="entry name" value="Magnesium transport protein CorA, transmembrane region"/>
    <property type="match status" value="1"/>
</dbReference>
<dbReference type="Pfam" id="PF22099">
    <property type="entry name" value="MRS2-like"/>
    <property type="match status" value="1"/>
</dbReference>
<accession>A0AAD5DSH6</accession>
<dbReference type="CDD" id="cd12823">
    <property type="entry name" value="Mrs2_Mfm1p-like"/>
    <property type="match status" value="1"/>
</dbReference>
<keyword evidence="2" id="KW-0813">Transport</keyword>
<proteinExistence type="inferred from homology"/>
<dbReference type="EMBL" id="JADXDR010000053">
    <property type="protein sequence ID" value="KAI7842336.1"/>
    <property type="molecule type" value="Genomic_DNA"/>
</dbReference>
<dbReference type="InterPro" id="IPR039204">
    <property type="entry name" value="MRS2-like"/>
</dbReference>
<comment type="similarity">
    <text evidence="1 2">Belongs to the CorA metal ion transporter (MIT) (TC 1.A.35.5) family.</text>
</comment>
<sequence length="564" mass="58975">MRRHSHVPGYEELGGERGNGAVANGAPGRMAGGRDDDSNGLRHSSLIKGSNAELWDTLLEGGGPQAVAGAAARRWMHIDQAGNPTPVEVDKHRLVQELGVRYRDLLQLDPTVPIPFPAAVLIRPKALVVNLETVRMLICSNQCYVLSVPKAGDPHVATLPTLDSPFIRQLCRCLRSGKSTATMHDLSRNSGGFDYDAPYELRALEVALAACTNALDSEVYDLELRAYPAIDRLAAKVTKEVLEEVRQVKQVMGRLTGRVQRVKTELEEILEDDADMSDMYLARRAAMLGEGPPPDHFAIHKSQSAMIGSGHEPGSQRPLSVLGKGHASEADVQYPLRGRPPSAAGEVHYAMSESGNAVHPPSVHGGHPHSGRGAPDLPAPAHEHLGHHSRSGAELAGGNGSRHDGHGGHGGHHRTGSSGSVGGSRHGGKSSTQHFKRAGTVVRTIRTLKRKPKAAAQPSGASSPDAAGGGGPGGASGEAAAGGEGQPLLEEGGGMETASSAPAAISTGPGADGGGAGGEGGDSESDAEQWETIIEQPAMPAVDPHEIEDAEDLLESYYLQARPL</sequence>
<gene>
    <name evidence="4" type="ORF">COHA_003976</name>
</gene>
<reference evidence="4" key="1">
    <citation type="submission" date="2020-11" db="EMBL/GenBank/DDBJ databases">
        <title>Chlorella ohadii genome sequencing and assembly.</title>
        <authorList>
            <person name="Murik O."/>
            <person name="Treves H."/>
            <person name="Kedem I."/>
            <person name="Shotland Y."/>
            <person name="Kaplan A."/>
        </authorList>
    </citation>
    <scope>NUCLEOTIDE SEQUENCE</scope>
    <source>
        <strain evidence="4">1</strain>
    </source>
</reference>
<evidence type="ECO:0000313" key="4">
    <source>
        <dbReference type="EMBL" id="KAI7842336.1"/>
    </source>
</evidence>
<dbReference type="PANTHER" id="PTHR13890:SF31">
    <property type="entry name" value="MAGNESIUM TRANSPORTER MRS2-2-RELATED"/>
    <property type="match status" value="1"/>
</dbReference>
<dbReference type="GO" id="GO:0015095">
    <property type="term" value="F:magnesium ion transmembrane transporter activity"/>
    <property type="evidence" value="ECO:0007669"/>
    <property type="project" value="TreeGrafter"/>
</dbReference>
<keyword evidence="5" id="KW-1185">Reference proteome</keyword>
<evidence type="ECO:0000313" key="5">
    <source>
        <dbReference type="Proteomes" id="UP001205105"/>
    </source>
</evidence>
<name>A0AAD5DSH6_9CHLO</name>
<evidence type="ECO:0000256" key="3">
    <source>
        <dbReference type="SAM" id="MobiDB-lite"/>
    </source>
</evidence>
<dbReference type="AlphaFoldDB" id="A0AAD5DSH6"/>
<feature type="compositionally biased region" description="Gly residues" evidence="3">
    <location>
        <begin position="467"/>
        <end position="495"/>
    </location>
</feature>
<feature type="region of interest" description="Disordered" evidence="3">
    <location>
        <begin position="354"/>
        <end position="542"/>
    </location>
</feature>
<evidence type="ECO:0000256" key="1">
    <source>
        <dbReference type="ARBA" id="ARBA00007535"/>
    </source>
</evidence>
<comment type="subcellular location">
    <subcellularLocation>
        <location evidence="2">Membrane</location>
        <topology evidence="2">Multi-pass membrane protein</topology>
    </subcellularLocation>
</comment>
<feature type="region of interest" description="Disordered" evidence="3">
    <location>
        <begin position="1"/>
        <end position="43"/>
    </location>
</feature>
<dbReference type="Proteomes" id="UP001205105">
    <property type="component" value="Unassembled WGS sequence"/>
</dbReference>
<feature type="compositionally biased region" description="Gly residues" evidence="3">
    <location>
        <begin position="510"/>
        <end position="520"/>
    </location>
</feature>
<organism evidence="4 5">
    <name type="scientific">Chlorella ohadii</name>
    <dbReference type="NCBI Taxonomy" id="2649997"/>
    <lineage>
        <taxon>Eukaryota</taxon>
        <taxon>Viridiplantae</taxon>
        <taxon>Chlorophyta</taxon>
        <taxon>core chlorophytes</taxon>
        <taxon>Trebouxiophyceae</taxon>
        <taxon>Chlorellales</taxon>
        <taxon>Chlorellaceae</taxon>
        <taxon>Chlorella clade</taxon>
        <taxon>Chlorella</taxon>
    </lineage>
</organism>
<dbReference type="GO" id="GO:0016020">
    <property type="term" value="C:membrane"/>
    <property type="evidence" value="ECO:0007669"/>
    <property type="project" value="UniProtKB-SubCell"/>
</dbReference>
<keyword evidence="2" id="KW-0460">Magnesium</keyword>